<evidence type="ECO:0000256" key="3">
    <source>
        <dbReference type="ARBA" id="ARBA00022777"/>
    </source>
</evidence>
<feature type="domain" description="Carbohydrate kinase FGGY N-terminal" evidence="4">
    <location>
        <begin position="10"/>
        <end position="218"/>
    </location>
</feature>
<protein>
    <recommendedName>
        <fullName evidence="8">Carbohydrate kinase</fullName>
    </recommendedName>
</protein>
<evidence type="ECO:0000313" key="6">
    <source>
        <dbReference type="EMBL" id="QSB05729.1"/>
    </source>
</evidence>
<dbReference type="Pfam" id="PF00370">
    <property type="entry name" value="FGGY_N"/>
    <property type="match status" value="1"/>
</dbReference>
<comment type="similarity">
    <text evidence="1">Belongs to the FGGY kinase family.</text>
</comment>
<name>A0A895XQT0_9ACTN</name>
<proteinExistence type="inferred from homology"/>
<feature type="domain" description="Carbohydrate kinase FGGY C-terminal" evidence="5">
    <location>
        <begin position="243"/>
        <end position="423"/>
    </location>
</feature>
<dbReference type="Pfam" id="PF02782">
    <property type="entry name" value="FGGY_C"/>
    <property type="match status" value="1"/>
</dbReference>
<evidence type="ECO:0000313" key="7">
    <source>
        <dbReference type="Proteomes" id="UP000662939"/>
    </source>
</evidence>
<evidence type="ECO:0008006" key="8">
    <source>
        <dbReference type="Google" id="ProtNLM"/>
    </source>
</evidence>
<gene>
    <name evidence="6" type="ORF">JQS30_02025</name>
</gene>
<reference evidence="6" key="1">
    <citation type="submission" date="2021-02" db="EMBL/GenBank/DDBJ databases">
        <title>Natronoglycomyces albus gen. nov., sp. nov, a haloalkaliphilic actinobacterium from a soda solonchak soil.</title>
        <authorList>
            <person name="Sorokin D.Y."/>
            <person name="Khijniak T.V."/>
            <person name="Zakharycheva A.P."/>
            <person name="Boueva O.V."/>
            <person name="Ariskina E.V."/>
            <person name="Hahnke R.L."/>
            <person name="Bunk B."/>
            <person name="Sproer C."/>
            <person name="Schumann P."/>
            <person name="Evtushenko L.I."/>
            <person name="Kublanov I.V."/>
        </authorList>
    </citation>
    <scope>NUCLEOTIDE SEQUENCE</scope>
    <source>
        <strain evidence="6">DSM 106290</strain>
    </source>
</reference>
<keyword evidence="3" id="KW-0418">Kinase</keyword>
<dbReference type="InterPro" id="IPR043129">
    <property type="entry name" value="ATPase_NBD"/>
</dbReference>
<dbReference type="AlphaFoldDB" id="A0A895XQT0"/>
<dbReference type="Proteomes" id="UP000662939">
    <property type="component" value="Chromosome"/>
</dbReference>
<dbReference type="InterPro" id="IPR018485">
    <property type="entry name" value="FGGY_C"/>
</dbReference>
<dbReference type="PANTHER" id="PTHR43095">
    <property type="entry name" value="SUGAR KINASE"/>
    <property type="match status" value="1"/>
</dbReference>
<evidence type="ECO:0000256" key="2">
    <source>
        <dbReference type="ARBA" id="ARBA00022679"/>
    </source>
</evidence>
<dbReference type="GO" id="GO:0016301">
    <property type="term" value="F:kinase activity"/>
    <property type="evidence" value="ECO:0007669"/>
    <property type="project" value="UniProtKB-KW"/>
</dbReference>
<organism evidence="6 7">
    <name type="scientific">Natronoglycomyces albus</name>
    <dbReference type="NCBI Taxonomy" id="2811108"/>
    <lineage>
        <taxon>Bacteria</taxon>
        <taxon>Bacillati</taxon>
        <taxon>Actinomycetota</taxon>
        <taxon>Actinomycetes</taxon>
        <taxon>Glycomycetales</taxon>
        <taxon>Glycomycetaceae</taxon>
        <taxon>Natronoglycomyces</taxon>
    </lineage>
</organism>
<dbReference type="GO" id="GO:0005975">
    <property type="term" value="P:carbohydrate metabolic process"/>
    <property type="evidence" value="ECO:0007669"/>
    <property type="project" value="InterPro"/>
</dbReference>
<dbReference type="InterPro" id="IPR018484">
    <property type="entry name" value="FGGY_N"/>
</dbReference>
<evidence type="ECO:0000256" key="1">
    <source>
        <dbReference type="ARBA" id="ARBA00009156"/>
    </source>
</evidence>
<keyword evidence="2" id="KW-0808">Transferase</keyword>
<dbReference type="EMBL" id="CP070496">
    <property type="protein sequence ID" value="QSB05729.1"/>
    <property type="molecule type" value="Genomic_DNA"/>
</dbReference>
<sequence length="478" mass="51402">MGRSSRSETLALDIGSTGVRAARYGPDGLRCGPISEQRYRSKEATAGRVDLAGLLESVVRAIGEQDLSRVGAVSMSVLWHSAVALDDEGQPLGDAVTWEARLPDWVRHRVEVASPAWSHSASGAYLHSSYGVAALPFLFDPNVVRFSDIGSWIAEQLSGHRLGWSEVMAAASGLWLQEQRAWNRPLFEALGLPDRLVPEMWSEPVAGKGNLVPELAGAMWLPVAGDGLCHNLGHGAIGPESIAVNVGTSGGIRAVLTDLTSDVDAPGLWHYRCAEDLHAVGGAVSSAGNTVEWVGRFTGERIDWNRYMGTPLNPSVRADASVYGRRGPDYPWDATGSITGLRPDSSLDDIRDAFALDLWRPFRALLDSLRPLLHTEPTIRASGGVVQGNRGAIQLLADSLGVPVQRLDVPDPSLAGAGILGAHFLRDGLFAPAAAAEAARVEQLGNRTVTETIDPRREWTDILTDRWAQEPWESASSR</sequence>
<dbReference type="KEGG" id="nav:JQS30_02025"/>
<dbReference type="PANTHER" id="PTHR43095:SF2">
    <property type="entry name" value="GLUCONOKINASE"/>
    <property type="match status" value="1"/>
</dbReference>
<dbReference type="InterPro" id="IPR050406">
    <property type="entry name" value="FGGY_Carb_Kinase"/>
</dbReference>
<accession>A0A895XQT0</accession>
<dbReference type="SUPFAM" id="SSF53067">
    <property type="entry name" value="Actin-like ATPase domain"/>
    <property type="match status" value="2"/>
</dbReference>
<keyword evidence="7" id="KW-1185">Reference proteome</keyword>
<evidence type="ECO:0000259" key="4">
    <source>
        <dbReference type="Pfam" id="PF00370"/>
    </source>
</evidence>
<evidence type="ECO:0000259" key="5">
    <source>
        <dbReference type="Pfam" id="PF02782"/>
    </source>
</evidence>
<dbReference type="RefSeq" id="WP_213171741.1">
    <property type="nucleotide sequence ID" value="NZ_CP070496.1"/>
</dbReference>
<dbReference type="Gene3D" id="3.30.420.40">
    <property type="match status" value="2"/>
</dbReference>